<keyword evidence="1" id="KW-1185">Reference proteome</keyword>
<organism evidence="1 2">
    <name type="scientific">Danio rerio</name>
    <name type="common">Zebrafish</name>
    <name type="synonym">Brachydanio rerio</name>
    <dbReference type="NCBI Taxonomy" id="7955"/>
    <lineage>
        <taxon>Eukaryota</taxon>
        <taxon>Metazoa</taxon>
        <taxon>Chordata</taxon>
        <taxon>Craniata</taxon>
        <taxon>Vertebrata</taxon>
        <taxon>Euteleostomi</taxon>
        <taxon>Actinopterygii</taxon>
        <taxon>Neopterygii</taxon>
        <taxon>Teleostei</taxon>
        <taxon>Ostariophysi</taxon>
        <taxon>Cypriniformes</taxon>
        <taxon>Danionidae</taxon>
        <taxon>Danioninae</taxon>
        <taxon>Danio</taxon>
    </lineage>
</organism>
<proteinExistence type="predicted"/>
<gene>
    <name evidence="2" type="primary">LOC100149932</name>
</gene>
<name>A0AC58FYC5_DANRE</name>
<protein>
    <submittedName>
        <fullName evidence="2">Sialoadhesin-like isoform X1</fullName>
    </submittedName>
</protein>
<evidence type="ECO:0000313" key="2">
    <source>
        <dbReference type="RefSeq" id="XP_073762550.1"/>
    </source>
</evidence>
<evidence type="ECO:0000313" key="1">
    <source>
        <dbReference type="Proteomes" id="UP000000437"/>
    </source>
</evidence>
<accession>A0AC58FYC5</accession>
<dbReference type="RefSeq" id="XP_073762550.1">
    <property type="nucleotide sequence ID" value="XM_073906449.1"/>
</dbReference>
<reference evidence="2" key="1">
    <citation type="submission" date="2025-08" db="UniProtKB">
        <authorList>
            <consortium name="RefSeq"/>
        </authorList>
    </citation>
    <scope>IDENTIFICATION</scope>
    <source>
        <strain evidence="2">Tuebingen</strain>
        <tissue evidence="2">Fibroblasts and whole tissue</tissue>
    </source>
</reference>
<sequence>MLMWLRMAPALHLIFLLIIHRVSAAGWGVNYSPSQICALQNSSVTISCTFTYPTTGYQIMKVFWNKDLVKNGGEFADLSEDPEYSQRLQYLGDKKQNCTIRLSHVTKNDEHEYYFRITTNVTGGRIIGIPGVHLNVTDLQLESPERVTEGDSVRLTCKRSCNLTDTPTFIWYRNSEILTTGTTGDKLILDPVRGEDAGRYRCAVLGNTLASPDVYLNVTYPPNNVSVSINGSAVIVKGDSVSLICSSNSNPPALNFSWFKGETSVGSGRIFNISKISSDDSGEYKCRARNDLGEKYSAPVTLDVQYPPRNVSISIRRSAVIMSGDSVTLNCSSDSNPPALFSWFKGTTYVGSGRIFNILNISSDDSGEYKCKAKNEHGVKYSDPVTLDAQYPPRNISVSISGPAVIMSGDSVTLSCSSDSNPPALNFSWFKGDTSVGSGRIFSISKISSDDSGEYKCRAKNDHGEKYSDPVTLDVQYAPRNISVSISGSAVIMSGDSVTLNCSSDSNPPAEINWFKGETFVGSGRIFNISKISSDDSGEYKCRARNEHGEEYSDPVTLDVQYPPRNVSVSISGSAVILSGDSVTLSCSSDSNPPAEISWFKGETSVGSGRFFNISKISSDDSGEYKCRARNAHGEKYSDPVTLDVQYPPRNISVSVSGSHVVMSGDSVSLNCSSDSNPPAEISWFKEESFVGSGRIFNIPKISSDDSGEYKCRARNEHGEQYSDPVTLDVQYPPRNVSMSISGSAVIMSGDSVTLSCSSDSNPLAEINWFKATKYIGSGRIFNISKISSDDSGEYKCRARNDHGEKYSDPVTLDVQYPPRNISVSLSGPSVIMSGDSVTLSCSSDSNPPAQISWFKGETSVGSGRIFNISKISSDDSGEYKCRARNEHGEKYSDPVTLDVQYPPKSVSVSISGSAVIMSGDSVALSCSSDSNPPAEINWFKGETSVRSGRIFSISKISSDDSGEYKCRARNDHGVKYSDPVTLDVQYAPKNISVSISGSAVIMSGDSVTLSCSSDSNPPADFSWFKGETSVRSGRIFSISNISSDDSGEYKCRARNEHGEKNSDPVTLDVQYPPKSISVSVTDSGQLFSDSVSLMCISDSNSPALNFSWFKENQSSAVGSGQSFSAVQSGRFYCEAHNPHGAQRSDAVTVTVHQHAERNIIILTATSGGLFIIIFFFFIILCIIKKRRSVKSEGLTVTQNDLHSAPGSAGDALYASVKGRAAECRDAEEIQYATVQFHRDTQMKREEEEEQRQCDNTPVQQPDQDHSQSKAERVEDSIIYSSVR</sequence>
<dbReference type="Proteomes" id="UP000000437">
    <property type="component" value="Chromosome 1"/>
</dbReference>